<sequence length="384" mass="40614">MLTACGGGTDNGAKSGAAQSSQSQPSAERKAEPAVVLNPAKVATEPANGTDGVSPAGPFRVTVTDGTLTVVTLTNPDGKQIDGQLAADKLSWTAAGALGYDKTYTWAGTAIGKDSKEVPVAGSFHTLAPARKIGAEINVADNATYGIAMPISLTFSSPVKDKVAVQKALTVQTSVPTPGAWAWLSDTVAHWRPQNYWTPGTKVTVTAKIYGVPFGNGAYGLDDLAANFAIGRSEIVRGNTQTHRLVVIKDGQQIFDFPASYGLDSDPGRVTHSGTHVVMEKAEIVSMSNLQYGYKDVKVPWGVRIDNFGEYIHGYEGSRAQQGNTNVSHGCANLAPENAKLFYDQTLMGDPVEITGTNIPFTLQDGDYSDWTLDWAAWTAKSAA</sequence>
<feature type="active site" description="Proton donor/acceptor" evidence="7">
    <location>
        <position position="313"/>
    </location>
</feature>
<dbReference type="PANTHER" id="PTHR30582">
    <property type="entry name" value="L,D-TRANSPEPTIDASE"/>
    <property type="match status" value="1"/>
</dbReference>
<dbReference type="InterPro" id="IPR050979">
    <property type="entry name" value="LD-transpeptidase"/>
</dbReference>
<keyword evidence="2" id="KW-0808">Transferase</keyword>
<dbReference type="CDD" id="cd13432">
    <property type="entry name" value="LDT_IgD_like_2"/>
    <property type="match status" value="1"/>
</dbReference>
<evidence type="ECO:0000256" key="3">
    <source>
        <dbReference type="ARBA" id="ARBA00022960"/>
    </source>
</evidence>
<feature type="region of interest" description="Disordered" evidence="8">
    <location>
        <begin position="1"/>
        <end position="34"/>
    </location>
</feature>
<dbReference type="GO" id="GO:0018104">
    <property type="term" value="P:peptidoglycan-protein cross-linking"/>
    <property type="evidence" value="ECO:0007669"/>
    <property type="project" value="TreeGrafter"/>
</dbReference>
<dbReference type="Gene3D" id="2.40.440.10">
    <property type="entry name" value="L,D-transpeptidase catalytic domain-like"/>
    <property type="match status" value="1"/>
</dbReference>
<evidence type="ECO:0000313" key="11">
    <source>
        <dbReference type="Proteomes" id="UP000323454"/>
    </source>
</evidence>
<feature type="compositionally biased region" description="Low complexity" evidence="8">
    <location>
        <begin position="15"/>
        <end position="26"/>
    </location>
</feature>
<dbReference type="PROSITE" id="PS52029">
    <property type="entry name" value="LD_TPASE"/>
    <property type="match status" value="1"/>
</dbReference>
<dbReference type="EMBL" id="VUOB01000010">
    <property type="protein sequence ID" value="KAA2264966.1"/>
    <property type="molecule type" value="Genomic_DNA"/>
</dbReference>
<dbReference type="Proteomes" id="UP000323454">
    <property type="component" value="Unassembled WGS sequence"/>
</dbReference>
<dbReference type="SUPFAM" id="SSF141523">
    <property type="entry name" value="L,D-transpeptidase catalytic domain-like"/>
    <property type="match status" value="1"/>
</dbReference>
<organism evidence="10 11">
    <name type="scientific">Solihabitans fulvus</name>
    <dbReference type="NCBI Taxonomy" id="1892852"/>
    <lineage>
        <taxon>Bacteria</taxon>
        <taxon>Bacillati</taxon>
        <taxon>Actinomycetota</taxon>
        <taxon>Actinomycetes</taxon>
        <taxon>Pseudonocardiales</taxon>
        <taxon>Pseudonocardiaceae</taxon>
        <taxon>Solihabitans</taxon>
    </lineage>
</organism>
<dbReference type="Pfam" id="PF03734">
    <property type="entry name" value="YkuD"/>
    <property type="match status" value="1"/>
</dbReference>
<proteinExistence type="predicted"/>
<dbReference type="OrthoDB" id="5242354at2"/>
<evidence type="ECO:0000256" key="4">
    <source>
        <dbReference type="ARBA" id="ARBA00022984"/>
    </source>
</evidence>
<reference evidence="10 11" key="1">
    <citation type="submission" date="2019-09" db="EMBL/GenBank/DDBJ databases">
        <title>Goodfellowia gen. nov., a new genus of the Pseudonocardineae related to Actinoalloteichus, containing Goodfellowia coeruleoviolacea gen. nov., comb. nov. gen. nov., comb. nov.</title>
        <authorList>
            <person name="Labeda D."/>
        </authorList>
    </citation>
    <scope>NUCLEOTIDE SEQUENCE [LARGE SCALE GENOMIC DNA]</scope>
    <source>
        <strain evidence="10 11">AN110305</strain>
    </source>
</reference>
<dbReference type="PANTHER" id="PTHR30582:SF2">
    <property type="entry name" value="L,D-TRANSPEPTIDASE YCIB-RELATED"/>
    <property type="match status" value="1"/>
</dbReference>
<protein>
    <submittedName>
        <fullName evidence="10">L,D-transpeptidase</fullName>
    </submittedName>
</protein>
<keyword evidence="11" id="KW-1185">Reference proteome</keyword>
<evidence type="ECO:0000256" key="8">
    <source>
        <dbReference type="SAM" id="MobiDB-lite"/>
    </source>
</evidence>
<dbReference type="GO" id="GO:0008360">
    <property type="term" value="P:regulation of cell shape"/>
    <property type="evidence" value="ECO:0007669"/>
    <property type="project" value="UniProtKB-UniRule"/>
</dbReference>
<dbReference type="InterPro" id="IPR041280">
    <property type="entry name" value="Big_10"/>
</dbReference>
<dbReference type="Gene3D" id="2.60.40.3710">
    <property type="match status" value="1"/>
</dbReference>
<dbReference type="UniPathway" id="UPA00219"/>
<dbReference type="GO" id="GO:0005576">
    <property type="term" value="C:extracellular region"/>
    <property type="evidence" value="ECO:0007669"/>
    <property type="project" value="TreeGrafter"/>
</dbReference>
<evidence type="ECO:0000256" key="6">
    <source>
        <dbReference type="ARBA" id="ARBA00023316"/>
    </source>
</evidence>
<evidence type="ECO:0000259" key="9">
    <source>
        <dbReference type="PROSITE" id="PS52029"/>
    </source>
</evidence>
<keyword evidence="3 7" id="KW-0133">Cell shape</keyword>
<keyword evidence="5" id="KW-0012">Acyltransferase</keyword>
<evidence type="ECO:0000256" key="7">
    <source>
        <dbReference type="PROSITE-ProRule" id="PRU01373"/>
    </source>
</evidence>
<reference evidence="10 11" key="2">
    <citation type="submission" date="2019-09" db="EMBL/GenBank/DDBJ databases">
        <authorList>
            <person name="Jin C."/>
        </authorList>
    </citation>
    <scope>NUCLEOTIDE SEQUENCE [LARGE SCALE GENOMIC DNA]</scope>
    <source>
        <strain evidence="10 11">AN110305</strain>
    </source>
</reference>
<feature type="active site" description="Nucleophile" evidence="7">
    <location>
        <position position="331"/>
    </location>
</feature>
<comment type="caution">
    <text evidence="10">The sequence shown here is derived from an EMBL/GenBank/DDBJ whole genome shotgun (WGS) entry which is preliminary data.</text>
</comment>
<evidence type="ECO:0000256" key="5">
    <source>
        <dbReference type="ARBA" id="ARBA00023315"/>
    </source>
</evidence>
<name>A0A5B2XNM8_9PSEU</name>
<dbReference type="GO" id="GO:0071972">
    <property type="term" value="F:peptidoglycan L,D-transpeptidase activity"/>
    <property type="evidence" value="ECO:0007669"/>
    <property type="project" value="TreeGrafter"/>
</dbReference>
<evidence type="ECO:0000313" key="10">
    <source>
        <dbReference type="EMBL" id="KAA2264966.1"/>
    </source>
</evidence>
<feature type="domain" description="L,D-TPase catalytic" evidence="9">
    <location>
        <begin position="234"/>
        <end position="355"/>
    </location>
</feature>
<dbReference type="Gene3D" id="2.60.40.3780">
    <property type="match status" value="1"/>
</dbReference>
<feature type="compositionally biased region" description="Gly residues" evidence="8">
    <location>
        <begin position="1"/>
        <end position="10"/>
    </location>
</feature>
<dbReference type="GO" id="GO:0016746">
    <property type="term" value="F:acyltransferase activity"/>
    <property type="evidence" value="ECO:0007669"/>
    <property type="project" value="UniProtKB-KW"/>
</dbReference>
<dbReference type="InterPro" id="IPR038063">
    <property type="entry name" value="Transpep_catalytic_dom"/>
</dbReference>
<gene>
    <name evidence="10" type="ORF">F0L68_07545</name>
</gene>
<keyword evidence="4 7" id="KW-0573">Peptidoglycan synthesis</keyword>
<keyword evidence="6 7" id="KW-0961">Cell wall biogenesis/degradation</keyword>
<dbReference type="Pfam" id="PF17964">
    <property type="entry name" value="Big_10"/>
    <property type="match status" value="1"/>
</dbReference>
<dbReference type="AlphaFoldDB" id="A0A5B2XNM8"/>
<accession>A0A5B2XNM8</accession>
<evidence type="ECO:0000256" key="2">
    <source>
        <dbReference type="ARBA" id="ARBA00022679"/>
    </source>
</evidence>
<comment type="pathway">
    <text evidence="1 7">Cell wall biogenesis; peptidoglycan biosynthesis.</text>
</comment>
<dbReference type="InterPro" id="IPR005490">
    <property type="entry name" value="LD_TPept_cat_dom"/>
</dbReference>
<dbReference type="GO" id="GO:0071555">
    <property type="term" value="P:cell wall organization"/>
    <property type="evidence" value="ECO:0007669"/>
    <property type="project" value="UniProtKB-UniRule"/>
</dbReference>
<dbReference type="CDD" id="cd16913">
    <property type="entry name" value="YkuD_like"/>
    <property type="match status" value="1"/>
</dbReference>
<evidence type="ECO:0000256" key="1">
    <source>
        <dbReference type="ARBA" id="ARBA00004752"/>
    </source>
</evidence>